<protein>
    <submittedName>
        <fullName evidence="1">Phenylalanyl-trna synthetase</fullName>
    </submittedName>
</protein>
<reference evidence="1" key="1">
    <citation type="submission" date="2022-04" db="EMBL/GenBank/DDBJ databases">
        <title>Chromosome-scale genome assembly of Holotrichia oblita Faldermann.</title>
        <authorList>
            <person name="Rongchong L."/>
        </authorList>
    </citation>
    <scope>NUCLEOTIDE SEQUENCE</scope>
    <source>
        <strain evidence="1">81SQS9</strain>
    </source>
</reference>
<evidence type="ECO:0000313" key="1">
    <source>
        <dbReference type="EMBL" id="KAI4468303.1"/>
    </source>
</evidence>
<dbReference type="Proteomes" id="UP001056778">
    <property type="component" value="Chromosome 2"/>
</dbReference>
<sequence>MNVKHVWNAKFGYNNIVKYLSSMPNYEAKTEIIVNNINFKADNFTNVTPKILSHLNINLHTKKYHPLSLVRQRLVNYFYKTYVTNRGNPIFSVYDNLSPLVTIEQNFNSLLIPENHPSRAKSDCYYINKNYLLRAHTTAHQSELIRAGLNAFLIIGDVYRRDEIDKTHYPVFHQVDGVYIKNRSSVFPNDDCLQLFEKGNNITSTGTEQKQACHTLEAVKLMEYDLKSALENLAKELFGHGIEYRWVETYFPFTQPSWELEIFHSNQWMELLGCGIMKQNILENAGAGDNIGWAFGIGLERLAMCLYNIPDIRLFWSSDTGFLNQFITDNISAKINYKAISHYPQCTNDISFWLPRNDYSSNDFYDLVRSIGGDIIEQVSLVDEFCHPKSGRISHCYRIVYRHMEKTLTQDEVNKIHKDIEKAAIDQLNVTIR</sequence>
<proteinExistence type="predicted"/>
<name>A0ACB9TNF2_HOLOL</name>
<gene>
    <name evidence="1" type="ORF">MML48_2g00009406</name>
</gene>
<keyword evidence="2" id="KW-1185">Reference proteome</keyword>
<evidence type="ECO:0000313" key="2">
    <source>
        <dbReference type="Proteomes" id="UP001056778"/>
    </source>
</evidence>
<comment type="caution">
    <text evidence="1">The sequence shown here is derived from an EMBL/GenBank/DDBJ whole genome shotgun (WGS) entry which is preliminary data.</text>
</comment>
<accession>A0ACB9TNF2</accession>
<organism evidence="1 2">
    <name type="scientific">Holotrichia oblita</name>
    <name type="common">Chafer beetle</name>
    <dbReference type="NCBI Taxonomy" id="644536"/>
    <lineage>
        <taxon>Eukaryota</taxon>
        <taxon>Metazoa</taxon>
        <taxon>Ecdysozoa</taxon>
        <taxon>Arthropoda</taxon>
        <taxon>Hexapoda</taxon>
        <taxon>Insecta</taxon>
        <taxon>Pterygota</taxon>
        <taxon>Neoptera</taxon>
        <taxon>Endopterygota</taxon>
        <taxon>Coleoptera</taxon>
        <taxon>Polyphaga</taxon>
        <taxon>Scarabaeiformia</taxon>
        <taxon>Scarabaeidae</taxon>
        <taxon>Melolonthinae</taxon>
        <taxon>Holotrichia</taxon>
    </lineage>
</organism>
<dbReference type="EMBL" id="CM043016">
    <property type="protein sequence ID" value="KAI4468303.1"/>
    <property type="molecule type" value="Genomic_DNA"/>
</dbReference>